<evidence type="ECO:0000313" key="1">
    <source>
        <dbReference type="EMBL" id="AJC20523.1"/>
    </source>
</evidence>
<evidence type="ECO:0000313" key="2">
    <source>
        <dbReference type="Proteomes" id="UP000035086"/>
    </source>
</evidence>
<reference evidence="1" key="1">
    <citation type="submission" date="2016-11" db="EMBL/GenBank/DDBJ databases">
        <title>Complete Genome Sequencing of Pandoraea pulmonicola DSM 16583.</title>
        <authorList>
            <person name="Chan K.-G."/>
        </authorList>
    </citation>
    <scope>NUCLEOTIDE SEQUENCE</scope>
    <source>
        <strain evidence="1">DSM 16583</strain>
    </source>
</reference>
<sequence length="134" mass="15400">MPATAATLRPVLISRTASSLNSLSSGDTVYFLQRQLESFHKKCHDIPILGRFFSVLSEMQIIIFQPPHMFVRRLARTDVPYVTTVSLRRRTMVDKSFSGKRHAQRFIHSRLQDAFVPNFVNILINCDIGNFTFL</sequence>
<accession>A0ABM5RYH2</accession>
<name>A0ABM5RYH2_PANPU</name>
<gene>
    <name evidence="1" type="ORF">RO07_08615</name>
</gene>
<proteinExistence type="predicted"/>
<dbReference type="EMBL" id="CP010310">
    <property type="protein sequence ID" value="AJC20523.1"/>
    <property type="molecule type" value="Genomic_DNA"/>
</dbReference>
<organism evidence="1 2">
    <name type="scientific">Pandoraea pulmonicola</name>
    <dbReference type="NCBI Taxonomy" id="93221"/>
    <lineage>
        <taxon>Bacteria</taxon>
        <taxon>Pseudomonadati</taxon>
        <taxon>Pseudomonadota</taxon>
        <taxon>Betaproteobacteria</taxon>
        <taxon>Burkholderiales</taxon>
        <taxon>Burkholderiaceae</taxon>
        <taxon>Pandoraea</taxon>
    </lineage>
</organism>
<protein>
    <submittedName>
        <fullName evidence="1">Uncharacterized protein</fullName>
    </submittedName>
</protein>
<keyword evidence="2" id="KW-1185">Reference proteome</keyword>
<dbReference type="Proteomes" id="UP000035086">
    <property type="component" value="Chromosome"/>
</dbReference>